<dbReference type="AlphaFoldDB" id="A0A1M6FAY3"/>
<dbReference type="PRINTS" id="PR00081">
    <property type="entry name" value="GDHRDH"/>
</dbReference>
<dbReference type="PIRSF" id="PIRSF000126">
    <property type="entry name" value="11-beta-HSD1"/>
    <property type="match status" value="1"/>
</dbReference>
<evidence type="ECO:0000256" key="1">
    <source>
        <dbReference type="ARBA" id="ARBA00005194"/>
    </source>
</evidence>
<sequence>MKEKLALITGATSGIGKSFAKKFASLGYNLIIIGRREPLIKKVAKELEYTYSVKVCTIISNLSNTNEIDALVEKIKHNNIDVLINNAGFGTYDFFYNESLEKLLNMINLHVVCTTKLTYAILPGMLERNEGIIINVSSESAYLISPKSSVYSGTKAFVKLFTESLSLDLKNYNIKVQTLCPSFTKTDFHEKLGISKSEQINKGLIRWEEPEAVVEKSMKYLDKNRTVCLCGGIISKLLIELEHILPQKTYYNFVYKMFK</sequence>
<organism evidence="10 11">
    <name type="scientific">Clostridium cavendishii DSM 21758</name>
    <dbReference type="NCBI Taxonomy" id="1121302"/>
    <lineage>
        <taxon>Bacteria</taxon>
        <taxon>Bacillati</taxon>
        <taxon>Bacillota</taxon>
        <taxon>Clostridia</taxon>
        <taxon>Eubacteriales</taxon>
        <taxon>Clostridiaceae</taxon>
        <taxon>Clostridium</taxon>
    </lineage>
</organism>
<dbReference type="Pfam" id="PF00106">
    <property type="entry name" value="adh_short"/>
    <property type="match status" value="1"/>
</dbReference>
<dbReference type="PANTHER" id="PTHR43086">
    <property type="entry name" value="VERY-LONG-CHAIN 3-OXOOACYL-COA REDUCTASE"/>
    <property type="match status" value="1"/>
</dbReference>
<evidence type="ECO:0000256" key="9">
    <source>
        <dbReference type="RuleBase" id="RU000363"/>
    </source>
</evidence>
<evidence type="ECO:0000256" key="4">
    <source>
        <dbReference type="ARBA" id="ARBA00022832"/>
    </source>
</evidence>
<proteinExistence type="inferred from homology"/>
<reference evidence="10 11" key="1">
    <citation type="submission" date="2016-11" db="EMBL/GenBank/DDBJ databases">
        <authorList>
            <person name="Jaros S."/>
            <person name="Januszkiewicz K."/>
            <person name="Wedrychowicz H."/>
        </authorList>
    </citation>
    <scope>NUCLEOTIDE SEQUENCE [LARGE SCALE GENOMIC DNA]</scope>
    <source>
        <strain evidence="10 11">DSM 21758</strain>
    </source>
</reference>
<dbReference type="GO" id="GO:0016491">
    <property type="term" value="F:oxidoreductase activity"/>
    <property type="evidence" value="ECO:0007669"/>
    <property type="project" value="UniProtKB-KW"/>
</dbReference>
<dbReference type="STRING" id="1121302.SAMN02745163_01083"/>
<accession>A0A1M6FAY3</accession>
<evidence type="ECO:0000256" key="8">
    <source>
        <dbReference type="ARBA" id="ARBA00023160"/>
    </source>
</evidence>
<keyword evidence="3" id="KW-0444">Lipid biosynthesis</keyword>
<keyword evidence="4" id="KW-0276">Fatty acid metabolism</keyword>
<keyword evidence="7" id="KW-0443">Lipid metabolism</keyword>
<dbReference type="RefSeq" id="WP_072985648.1">
    <property type="nucleotide sequence ID" value="NZ_FQZB01000005.1"/>
</dbReference>
<dbReference type="GO" id="GO:0030497">
    <property type="term" value="P:fatty acid elongation"/>
    <property type="evidence" value="ECO:0007669"/>
    <property type="project" value="TreeGrafter"/>
</dbReference>
<protein>
    <recommendedName>
        <fullName evidence="12">Short-chain dehydrogenase</fullName>
    </recommendedName>
</protein>
<evidence type="ECO:0000256" key="2">
    <source>
        <dbReference type="ARBA" id="ARBA00006484"/>
    </source>
</evidence>
<evidence type="ECO:0000256" key="3">
    <source>
        <dbReference type="ARBA" id="ARBA00022516"/>
    </source>
</evidence>
<gene>
    <name evidence="10" type="ORF">SAMN02745163_01083</name>
</gene>
<dbReference type="PROSITE" id="PS00061">
    <property type="entry name" value="ADH_SHORT"/>
    <property type="match status" value="1"/>
</dbReference>
<dbReference type="PRINTS" id="PR00080">
    <property type="entry name" value="SDRFAMILY"/>
</dbReference>
<dbReference type="Gene3D" id="3.40.50.720">
    <property type="entry name" value="NAD(P)-binding Rossmann-like Domain"/>
    <property type="match status" value="1"/>
</dbReference>
<keyword evidence="8" id="KW-0275">Fatty acid biosynthesis</keyword>
<dbReference type="SUPFAM" id="SSF51735">
    <property type="entry name" value="NAD(P)-binding Rossmann-fold domains"/>
    <property type="match status" value="1"/>
</dbReference>
<dbReference type="EMBL" id="FQZB01000005">
    <property type="protein sequence ID" value="SHI94832.1"/>
    <property type="molecule type" value="Genomic_DNA"/>
</dbReference>
<evidence type="ECO:0000313" key="10">
    <source>
        <dbReference type="EMBL" id="SHI94832.1"/>
    </source>
</evidence>
<dbReference type="OrthoDB" id="9808814at2"/>
<comment type="similarity">
    <text evidence="2 9">Belongs to the short-chain dehydrogenases/reductases (SDR) family.</text>
</comment>
<keyword evidence="5" id="KW-0521">NADP</keyword>
<evidence type="ECO:0000256" key="7">
    <source>
        <dbReference type="ARBA" id="ARBA00023098"/>
    </source>
</evidence>
<comment type="pathway">
    <text evidence="1">Lipid metabolism; fatty acid biosynthesis.</text>
</comment>
<name>A0A1M6FAY3_9CLOT</name>
<evidence type="ECO:0000256" key="6">
    <source>
        <dbReference type="ARBA" id="ARBA00023002"/>
    </source>
</evidence>
<dbReference type="InterPro" id="IPR036291">
    <property type="entry name" value="NAD(P)-bd_dom_sf"/>
</dbReference>
<dbReference type="PANTHER" id="PTHR43086:SF2">
    <property type="entry name" value="HYDROXYSTEROID DEHYDROGENASE-LIKE PROTEIN 1"/>
    <property type="match status" value="1"/>
</dbReference>
<evidence type="ECO:0008006" key="12">
    <source>
        <dbReference type="Google" id="ProtNLM"/>
    </source>
</evidence>
<dbReference type="InterPro" id="IPR002347">
    <property type="entry name" value="SDR_fam"/>
</dbReference>
<dbReference type="InterPro" id="IPR020904">
    <property type="entry name" value="Sc_DH/Rdtase_CS"/>
</dbReference>
<evidence type="ECO:0000313" key="11">
    <source>
        <dbReference type="Proteomes" id="UP000184310"/>
    </source>
</evidence>
<dbReference type="Proteomes" id="UP000184310">
    <property type="component" value="Unassembled WGS sequence"/>
</dbReference>
<keyword evidence="6" id="KW-0560">Oxidoreductase</keyword>
<keyword evidence="11" id="KW-1185">Reference proteome</keyword>
<evidence type="ECO:0000256" key="5">
    <source>
        <dbReference type="ARBA" id="ARBA00022857"/>
    </source>
</evidence>